<dbReference type="Pfam" id="PF04149">
    <property type="entry name" value="DUF397"/>
    <property type="match status" value="1"/>
</dbReference>
<evidence type="ECO:0000259" key="1">
    <source>
        <dbReference type="Pfam" id="PF04149"/>
    </source>
</evidence>
<organism evidence="2 3">
    <name type="scientific">Streptomyces fungicidicus</name>
    <dbReference type="NCBI Taxonomy" id="68203"/>
    <lineage>
        <taxon>Bacteria</taxon>
        <taxon>Bacillati</taxon>
        <taxon>Actinomycetota</taxon>
        <taxon>Actinomycetes</taxon>
        <taxon>Kitasatosporales</taxon>
        <taxon>Streptomycetaceae</taxon>
        <taxon>Streptomyces</taxon>
    </lineage>
</organism>
<reference evidence="2 3" key="1">
    <citation type="submission" date="2017-09" db="EMBL/GenBank/DDBJ databases">
        <authorList>
            <person name="Zhang H."/>
            <person name="Hu S."/>
            <person name="Xu J."/>
            <person name="He Z."/>
        </authorList>
    </citation>
    <scope>NUCLEOTIDE SEQUENCE [LARGE SCALE GENOMIC DNA]</scope>
    <source>
        <strain evidence="2 3">TXX3120</strain>
    </source>
</reference>
<proteinExistence type="predicted"/>
<dbReference type="RefSeq" id="WP_121547846.1">
    <property type="nucleotide sequence ID" value="NZ_CP023407.1"/>
</dbReference>
<dbReference type="GeneID" id="93886428"/>
<dbReference type="Proteomes" id="UP000282170">
    <property type="component" value="Chromosome"/>
</dbReference>
<accession>A0A494UZ15</accession>
<evidence type="ECO:0000313" key="3">
    <source>
        <dbReference type="Proteomes" id="UP000282170"/>
    </source>
</evidence>
<name>A0A494UZ15_9ACTN</name>
<dbReference type="KEGG" id="sfug:CNQ36_26585"/>
<feature type="domain" description="DUF397" evidence="1">
    <location>
        <begin position="13"/>
        <end position="62"/>
    </location>
</feature>
<sequence length="69" mass="7692">MSLTPLNGDSTELVWHKSSYSTNDGPECVEVALTPGTIHVRDSKHIRGPRLTFAPHQWTAFLPYASGRR</sequence>
<dbReference type="EMBL" id="CP023407">
    <property type="protein sequence ID" value="AYL38657.1"/>
    <property type="molecule type" value="Genomic_DNA"/>
</dbReference>
<dbReference type="AlphaFoldDB" id="A0A494UZ15"/>
<keyword evidence="3" id="KW-1185">Reference proteome</keyword>
<dbReference type="InterPro" id="IPR007278">
    <property type="entry name" value="DUF397"/>
</dbReference>
<gene>
    <name evidence="2" type="ORF">CNQ36_26585</name>
</gene>
<evidence type="ECO:0000313" key="2">
    <source>
        <dbReference type="EMBL" id="AYL38657.1"/>
    </source>
</evidence>
<protein>
    <submittedName>
        <fullName evidence="2">DUF397 domain-containing protein</fullName>
    </submittedName>
</protein>